<organism evidence="2">
    <name type="scientific">marine sediment metagenome</name>
    <dbReference type="NCBI Taxonomy" id="412755"/>
    <lineage>
        <taxon>unclassified sequences</taxon>
        <taxon>metagenomes</taxon>
        <taxon>ecological metagenomes</taxon>
    </lineage>
</organism>
<reference evidence="2" key="1">
    <citation type="journal article" date="2014" name="Front. Microbiol.">
        <title>High frequency of phylogenetically diverse reductive dehalogenase-homologous genes in deep subseafloor sedimentary metagenomes.</title>
        <authorList>
            <person name="Kawai M."/>
            <person name="Futagami T."/>
            <person name="Toyoda A."/>
            <person name="Takaki Y."/>
            <person name="Nishi S."/>
            <person name="Hori S."/>
            <person name="Arai W."/>
            <person name="Tsubouchi T."/>
            <person name="Morono Y."/>
            <person name="Uchiyama I."/>
            <person name="Ito T."/>
            <person name="Fujiyama A."/>
            <person name="Inagaki F."/>
            <person name="Takami H."/>
        </authorList>
    </citation>
    <scope>NUCLEOTIDE SEQUENCE</scope>
    <source>
        <strain evidence="2">Expedition CK06-06</strain>
    </source>
</reference>
<accession>X1NCX2</accession>
<name>X1NCX2_9ZZZZ</name>
<feature type="compositionally biased region" description="Basic and acidic residues" evidence="1">
    <location>
        <begin position="185"/>
        <end position="214"/>
    </location>
</feature>
<gene>
    <name evidence="2" type="ORF">S06H3_32271</name>
</gene>
<feature type="non-terminal residue" evidence="2">
    <location>
        <position position="1"/>
    </location>
</feature>
<evidence type="ECO:0000256" key="1">
    <source>
        <dbReference type="SAM" id="MobiDB-lite"/>
    </source>
</evidence>
<feature type="compositionally biased region" description="Basic and acidic residues" evidence="1">
    <location>
        <begin position="226"/>
        <end position="235"/>
    </location>
</feature>
<evidence type="ECO:0000313" key="2">
    <source>
        <dbReference type="EMBL" id="GAI28031.1"/>
    </source>
</evidence>
<dbReference type="EMBL" id="BARV01019179">
    <property type="protein sequence ID" value="GAI28031.1"/>
    <property type="molecule type" value="Genomic_DNA"/>
</dbReference>
<dbReference type="AlphaFoldDB" id="X1NCX2"/>
<feature type="region of interest" description="Disordered" evidence="1">
    <location>
        <begin position="114"/>
        <end position="246"/>
    </location>
</feature>
<proteinExistence type="predicted"/>
<sequence length="278" mass="31491">QEIKRRAEIAAQKGAEDILSVANKKAEDILSVVNKKTEITEVEARQNALLFLLRAREEIEKEVREEYKRAYARLSSSLQNLLDEGQSIEVELRGKRARLWESKKFELKEHEAVLLETSEEVAPPSETLAPEGEIKQPVQLQEEATEEKTEEPAQLKEEAVEEEAEQPAQLKEEAVEEEAEQPAQLKEEAVEEKTEEPAQLKEEAPASEPAKETTEEPSEQPAPEEIPGRREETKSTRLKPADSQPLYVGEVELAIAIPVELNMVSKFYNYLQTIPDIK</sequence>
<feature type="compositionally biased region" description="Basic and acidic residues" evidence="1">
    <location>
        <begin position="146"/>
        <end position="158"/>
    </location>
</feature>
<protein>
    <submittedName>
        <fullName evidence="2">Uncharacterized protein</fullName>
    </submittedName>
</protein>
<feature type="non-terminal residue" evidence="2">
    <location>
        <position position="278"/>
    </location>
</feature>
<comment type="caution">
    <text evidence="2">The sequence shown here is derived from an EMBL/GenBank/DDBJ whole genome shotgun (WGS) entry which is preliminary data.</text>
</comment>